<dbReference type="AlphaFoldDB" id="A0AAW2YIV1"/>
<dbReference type="PROSITE" id="PS50838">
    <property type="entry name" value="MAGE"/>
    <property type="match status" value="1"/>
</dbReference>
<proteinExistence type="predicted"/>
<organism evidence="3 4">
    <name type="scientific">Acrasis kona</name>
    <dbReference type="NCBI Taxonomy" id="1008807"/>
    <lineage>
        <taxon>Eukaryota</taxon>
        <taxon>Discoba</taxon>
        <taxon>Heterolobosea</taxon>
        <taxon>Tetramitia</taxon>
        <taxon>Eutetramitia</taxon>
        <taxon>Acrasidae</taxon>
        <taxon>Acrasis</taxon>
    </lineage>
</organism>
<feature type="region of interest" description="Disordered" evidence="1">
    <location>
        <begin position="1"/>
        <end position="82"/>
    </location>
</feature>
<evidence type="ECO:0000256" key="1">
    <source>
        <dbReference type="SAM" id="MobiDB-lite"/>
    </source>
</evidence>
<dbReference type="PANTHER" id="PTHR11736">
    <property type="entry name" value="MELANOMA-ASSOCIATED ANTIGEN MAGE ANTIGEN"/>
    <property type="match status" value="1"/>
</dbReference>
<dbReference type="Proteomes" id="UP001431209">
    <property type="component" value="Unassembled WGS sequence"/>
</dbReference>
<evidence type="ECO:0000259" key="2">
    <source>
        <dbReference type="PROSITE" id="PS50838"/>
    </source>
</evidence>
<feature type="domain" description="MAGE" evidence="2">
    <location>
        <begin position="89"/>
        <end position="271"/>
    </location>
</feature>
<protein>
    <recommendedName>
        <fullName evidence="2">MAGE domain-containing protein</fullName>
    </recommendedName>
</protein>
<dbReference type="InterPro" id="IPR041899">
    <property type="entry name" value="MAGE_WH2"/>
</dbReference>
<dbReference type="PANTHER" id="PTHR11736:SF14">
    <property type="entry name" value="NSE3 HOMOLOG, SMC5-SMC6 COMPLEX COMPONENT"/>
    <property type="match status" value="1"/>
</dbReference>
<dbReference type="InterPro" id="IPR041898">
    <property type="entry name" value="MAGE_WH1"/>
</dbReference>
<dbReference type="InterPro" id="IPR037445">
    <property type="entry name" value="MAGE"/>
</dbReference>
<dbReference type="GO" id="GO:0005634">
    <property type="term" value="C:nucleus"/>
    <property type="evidence" value="ECO:0007669"/>
    <property type="project" value="TreeGrafter"/>
</dbReference>
<evidence type="ECO:0000313" key="4">
    <source>
        <dbReference type="Proteomes" id="UP001431209"/>
    </source>
</evidence>
<dbReference type="SMART" id="SM01373">
    <property type="entry name" value="MAGE"/>
    <property type="match status" value="1"/>
</dbReference>
<feature type="region of interest" description="Disordered" evidence="1">
    <location>
        <begin position="158"/>
        <end position="180"/>
    </location>
</feature>
<feature type="compositionally biased region" description="Acidic residues" evidence="1">
    <location>
        <begin position="16"/>
        <end position="32"/>
    </location>
</feature>
<name>A0AAW2YIV1_9EUKA</name>
<comment type="caution">
    <text evidence="3">The sequence shown here is derived from an EMBL/GenBank/DDBJ whole genome shotgun (WGS) entry which is preliminary data.</text>
</comment>
<accession>A0AAW2YIV1</accession>
<keyword evidence="4" id="KW-1185">Reference proteome</keyword>
<evidence type="ECO:0000313" key="3">
    <source>
        <dbReference type="EMBL" id="KAL0476700.1"/>
    </source>
</evidence>
<dbReference type="Gene3D" id="1.10.10.1210">
    <property type="entry name" value="MAGE homology domain, winged helix WH2 motif"/>
    <property type="match status" value="1"/>
</dbReference>
<gene>
    <name evidence="3" type="ORF">AKO1_006144</name>
</gene>
<sequence>MPPKASQSRKQKRIEDESEEDDDDVYSEESEDEASKRKAPTKRNNASQDKKEPAKRLTKKRKAADDDLEFDGGEQQKAPLDAQEKEIIINDFMRFALFMDSKKLPIKREDVNKNVIPEIHRKKKGLLVQHIIPEAKIRFEQIFGFELIELERHPVEANTNNPDAQLSQLSQKSKKPKAPPADSMWILRLKQTPDVDQRTSEIQKDVDGPHLALLMVILCLTYARDGPLPEEDMWDHLKTLGLVPKRNHPVFGYPEKVIDQLIKELYLEKVRDERAELQHKANPNAFTDVNQKKTFYVYKRGSRVQKEMNQDAVEKYLTSVMRGRAQNGAREDSDQDE</sequence>
<dbReference type="InterPro" id="IPR002190">
    <property type="entry name" value="MHD_dom"/>
</dbReference>
<reference evidence="3 4" key="1">
    <citation type="submission" date="2024-03" db="EMBL/GenBank/DDBJ databases">
        <title>The Acrasis kona genome and developmental transcriptomes reveal deep origins of eukaryotic multicellular pathways.</title>
        <authorList>
            <person name="Sheikh S."/>
            <person name="Fu C.-J."/>
            <person name="Brown M.W."/>
            <person name="Baldauf S.L."/>
        </authorList>
    </citation>
    <scope>NUCLEOTIDE SEQUENCE [LARGE SCALE GENOMIC DNA]</scope>
    <source>
        <strain evidence="3 4">ATCC MYA-3509</strain>
    </source>
</reference>
<dbReference type="Pfam" id="PF01454">
    <property type="entry name" value="MAGE"/>
    <property type="match status" value="1"/>
</dbReference>
<dbReference type="Gene3D" id="1.10.10.1200">
    <property type="entry name" value="MAGE homology domain, winged helix WH1 motif"/>
    <property type="match status" value="1"/>
</dbReference>
<dbReference type="EMBL" id="JAOPGA020000078">
    <property type="protein sequence ID" value="KAL0476700.1"/>
    <property type="molecule type" value="Genomic_DNA"/>
</dbReference>